<name>A0A6A8GB96_9EURY</name>
<evidence type="ECO:0000313" key="3">
    <source>
        <dbReference type="Proteomes" id="UP000443423"/>
    </source>
</evidence>
<protein>
    <submittedName>
        <fullName evidence="2">Peptidoglycan-binding protein</fullName>
    </submittedName>
</protein>
<gene>
    <name evidence="2" type="ORF">GJR99_14905</name>
</gene>
<keyword evidence="3" id="KW-1185">Reference proteome</keyword>
<organism evidence="2 3">
    <name type="scientific">Haloferax marinum</name>
    <dbReference type="NCBI Taxonomy" id="2666143"/>
    <lineage>
        <taxon>Archaea</taxon>
        <taxon>Methanobacteriati</taxon>
        <taxon>Methanobacteriota</taxon>
        <taxon>Stenosarchaea group</taxon>
        <taxon>Halobacteria</taxon>
        <taxon>Halobacteriales</taxon>
        <taxon>Haloferacaceae</taxon>
        <taxon>Haloferax</taxon>
    </lineage>
</organism>
<dbReference type="EMBL" id="WKJQ01000001">
    <property type="protein sequence ID" value="MRW97858.1"/>
    <property type="molecule type" value="Genomic_DNA"/>
</dbReference>
<reference evidence="2 3" key="1">
    <citation type="submission" date="2019-11" db="EMBL/GenBank/DDBJ databases">
        <title>Whole genome sequence of Haloferax sp. MBLA0078.</title>
        <authorList>
            <person name="Seo M.-J."/>
            <person name="Cho E.-S."/>
        </authorList>
    </citation>
    <scope>NUCLEOTIDE SEQUENCE [LARGE SCALE GENOMIC DNA]</scope>
    <source>
        <strain evidence="2 3">MBLA0078</strain>
    </source>
</reference>
<dbReference type="Pfam" id="PF19139">
    <property type="entry name" value="DUF5822"/>
    <property type="match status" value="1"/>
</dbReference>
<dbReference type="AlphaFoldDB" id="A0A6A8GB96"/>
<dbReference type="Proteomes" id="UP000443423">
    <property type="component" value="Unassembled WGS sequence"/>
</dbReference>
<keyword evidence="1" id="KW-0812">Transmembrane</keyword>
<keyword evidence="1" id="KW-0472">Membrane</keyword>
<sequence>MQPVERTNPDGVDFGWVMQMTFVTTILVGSPIVALLSLNATLPTWGARAAFAIRVGAVIWFVTAIALYVYAKRTDAGDSGSSPDADPEN</sequence>
<keyword evidence="1" id="KW-1133">Transmembrane helix</keyword>
<accession>A0A6A8GB96</accession>
<feature type="transmembrane region" description="Helical" evidence="1">
    <location>
        <begin position="51"/>
        <end position="71"/>
    </location>
</feature>
<feature type="transmembrane region" description="Helical" evidence="1">
    <location>
        <begin position="16"/>
        <end position="39"/>
    </location>
</feature>
<evidence type="ECO:0000256" key="1">
    <source>
        <dbReference type="SAM" id="Phobius"/>
    </source>
</evidence>
<dbReference type="RefSeq" id="WP_151113536.1">
    <property type="nucleotide sequence ID" value="NZ_WKJQ01000001.1"/>
</dbReference>
<dbReference type="InterPro" id="IPR043860">
    <property type="entry name" value="DUF5822"/>
</dbReference>
<evidence type="ECO:0000313" key="2">
    <source>
        <dbReference type="EMBL" id="MRW97858.1"/>
    </source>
</evidence>
<proteinExistence type="predicted"/>
<comment type="caution">
    <text evidence="2">The sequence shown here is derived from an EMBL/GenBank/DDBJ whole genome shotgun (WGS) entry which is preliminary data.</text>
</comment>